<dbReference type="GO" id="GO:0000127">
    <property type="term" value="C:transcription factor TFIIIC complex"/>
    <property type="evidence" value="ECO:0007669"/>
    <property type="project" value="InterPro"/>
</dbReference>
<feature type="domain" description="Transcription factor IIIC 90kDa subunit N-terminal" evidence="1">
    <location>
        <begin position="26"/>
        <end position="311"/>
    </location>
</feature>
<dbReference type="AlphaFoldDB" id="A0A9P7W1X5"/>
<dbReference type="GO" id="GO:0004402">
    <property type="term" value="F:histone acetyltransferase activity"/>
    <property type="evidence" value="ECO:0007669"/>
    <property type="project" value="InterPro"/>
</dbReference>
<evidence type="ECO:0000313" key="3">
    <source>
        <dbReference type="EMBL" id="KAG7450657.1"/>
    </source>
</evidence>
<comment type="caution">
    <text evidence="3">The sequence shown here is derived from an EMBL/GenBank/DDBJ whole genome shotgun (WGS) entry which is preliminary data.</text>
</comment>
<accession>A0A9P7W1X5</accession>
<organism evidence="3 4">
    <name type="scientific">Guyanagaster necrorhizus</name>
    <dbReference type="NCBI Taxonomy" id="856835"/>
    <lineage>
        <taxon>Eukaryota</taxon>
        <taxon>Fungi</taxon>
        <taxon>Dikarya</taxon>
        <taxon>Basidiomycota</taxon>
        <taxon>Agaricomycotina</taxon>
        <taxon>Agaricomycetes</taxon>
        <taxon>Agaricomycetidae</taxon>
        <taxon>Agaricales</taxon>
        <taxon>Marasmiineae</taxon>
        <taxon>Physalacriaceae</taxon>
        <taxon>Guyanagaster</taxon>
    </lineage>
</organism>
<name>A0A9P7W1X5_9AGAR</name>
<dbReference type="InterPro" id="IPR024764">
    <property type="entry name" value="TFIIIC_Znf"/>
</dbReference>
<gene>
    <name evidence="3" type="ORF">BT62DRAFT_984993</name>
</gene>
<dbReference type="PANTHER" id="PTHR15496:SF2">
    <property type="entry name" value="GENERAL TRANSCRIPTION FACTOR 3C POLYPEPTIDE 4"/>
    <property type="match status" value="1"/>
</dbReference>
<dbReference type="Pfam" id="PF12660">
    <property type="entry name" value="zf-TFIIIC"/>
    <property type="match status" value="1"/>
</dbReference>
<dbReference type="GeneID" id="66112198"/>
<reference evidence="3" key="1">
    <citation type="submission" date="2020-11" db="EMBL/GenBank/DDBJ databases">
        <title>Adaptations for nitrogen fixation in a non-lichenized fungal sporocarp promotes dispersal by wood-feeding termites.</title>
        <authorList>
            <consortium name="DOE Joint Genome Institute"/>
            <person name="Koch R.A."/>
            <person name="Yoon G."/>
            <person name="Arayal U."/>
            <person name="Lail K."/>
            <person name="Amirebrahimi M."/>
            <person name="Labutti K."/>
            <person name="Lipzen A."/>
            <person name="Riley R."/>
            <person name="Barry K."/>
            <person name="Henrissat B."/>
            <person name="Grigoriev I.V."/>
            <person name="Herr J.R."/>
            <person name="Aime M.C."/>
        </authorList>
    </citation>
    <scope>NUCLEOTIDE SEQUENCE</scope>
    <source>
        <strain evidence="3">MCA 3950</strain>
    </source>
</reference>
<proteinExistence type="predicted"/>
<dbReference type="Proteomes" id="UP000812287">
    <property type="component" value="Unassembled WGS sequence"/>
</dbReference>
<feature type="domain" description="Transcription factor IIIC putative zinc-finger" evidence="2">
    <location>
        <begin position="683"/>
        <end position="780"/>
    </location>
</feature>
<dbReference type="OrthoDB" id="421374at2759"/>
<evidence type="ECO:0000313" key="4">
    <source>
        <dbReference type="Proteomes" id="UP000812287"/>
    </source>
</evidence>
<dbReference type="InterPro" id="IPR044230">
    <property type="entry name" value="GTF3C4"/>
</dbReference>
<dbReference type="SUPFAM" id="SSF75011">
    <property type="entry name" value="3-carboxy-cis,cis-mucoante lactonizing enzyme"/>
    <property type="match status" value="1"/>
</dbReference>
<evidence type="ECO:0000259" key="2">
    <source>
        <dbReference type="Pfam" id="PF12660"/>
    </source>
</evidence>
<sequence length="784" mass="86561">MSHYAVHTALNLPTATSHPSSNCVQWSSDGQVVIATKSAVYIMTPDHGINFDTTSVIRSVGEAGGIPHVGWFRTLIQLDKTAAVRWPEYSQEWGANSLGSIDVSLLAVTISPSCVTVDAGCVVATLSSNMDLSLWVSSKNTLKGEWTRTHDVTTFLIKEYALVHETDLSNVLKAQIISASIIYDTSIQHKFTITGMSWSSQPNFGVSPSPMINGSLLVGGSRGGSVVFVRYNEEYDVQHIHTISVAEGWITNVAFSTWTLVGPARCEAHVAYAVADGTVGLVKVIEELEVSSDDFSENYKIRFTFFKEDSNIDGRDGRGVTALQWIEVPRKAYALVHCKPGRVSLSTCPASTPFSWSGIRTLTLKYYRLSVGSSPFLPVSGIQYVSGHDAVALTLFDGSIHIIHDVTNNPSWDGSSLTTQALSDAVRAIFVRSESETIQNMDDNHISGMVPYDSMGSLIWIHEASRTADFSYKHDARHQSMFMVAQIWDQSSHNNILQALEHTLNSAKAYTSPLNSLRPIFFHIRSKDEVSALYTEIIKILSVELPDYSTGISIFPWSGPLLPEAKRAFRRSLTKHLFGWDILIALRMRLSVSDYLWKLSDDAVKQEELGYAAQSLLNTISHRILRTMIRHLAAIMHCLTEHDVPFVLRMVVQSLLPGCPQDLLSEGQDISEKIKALFPNQASNGFAERCPACQTEIPLEDITVARCPFGHIWSRCSITTFILSTPYLRSCIGCTRKAFLPPSSSGVPATGDWLPTTARGWVTEELLEAVHRCLFCGNTFVSVL</sequence>
<keyword evidence="4" id="KW-1185">Reference proteome</keyword>
<dbReference type="PANTHER" id="PTHR15496">
    <property type="entry name" value="GENERAL TRANSCRIPTION FACTOR 3C POLYPEPTIDE 4 FAMILY"/>
    <property type="match status" value="1"/>
</dbReference>
<dbReference type="EMBL" id="MU250526">
    <property type="protein sequence ID" value="KAG7450657.1"/>
    <property type="molecule type" value="Genomic_DNA"/>
</dbReference>
<dbReference type="Pfam" id="PF12657">
    <property type="entry name" value="TFIIIC_delta"/>
    <property type="match status" value="1"/>
</dbReference>
<protein>
    <recommendedName>
        <fullName evidence="5">Transcription factor IIIC 90kDa subunit N-terminal domain-containing protein</fullName>
    </recommendedName>
</protein>
<dbReference type="GO" id="GO:0006384">
    <property type="term" value="P:transcription initiation at RNA polymerase III promoter"/>
    <property type="evidence" value="ECO:0007669"/>
    <property type="project" value="InterPro"/>
</dbReference>
<evidence type="ECO:0000259" key="1">
    <source>
        <dbReference type="Pfam" id="PF12657"/>
    </source>
</evidence>
<dbReference type="InterPro" id="IPR024761">
    <property type="entry name" value="TFIIIC_delta_N"/>
</dbReference>
<dbReference type="RefSeq" id="XP_043044157.1">
    <property type="nucleotide sequence ID" value="XM_043189901.1"/>
</dbReference>
<evidence type="ECO:0008006" key="5">
    <source>
        <dbReference type="Google" id="ProtNLM"/>
    </source>
</evidence>